<dbReference type="Proteomes" id="UP001556692">
    <property type="component" value="Unassembled WGS sequence"/>
</dbReference>
<keyword evidence="3" id="KW-1185">Reference proteome</keyword>
<proteinExistence type="predicted"/>
<comment type="caution">
    <text evidence="2">The sequence shown here is derived from an EMBL/GenBank/DDBJ whole genome shotgun (WGS) entry which is preliminary data.</text>
</comment>
<sequence>MAESDPAPSKVTKRETLIERDNPKSDNCELKRPGGGGQCEDGRHALAKNSTASKNKDRDFVPSDCTAFGLRGYKLLAELGHRVGRWAVGRYIRCRR</sequence>
<accession>A0ABV3SJI1</accession>
<evidence type="ECO:0000313" key="2">
    <source>
        <dbReference type="EMBL" id="MEX0406927.1"/>
    </source>
</evidence>
<gene>
    <name evidence="2" type="ORF">ABGN05_14785</name>
</gene>
<feature type="compositionally biased region" description="Basic and acidic residues" evidence="1">
    <location>
        <begin position="12"/>
        <end position="32"/>
    </location>
</feature>
<reference evidence="2 3" key="1">
    <citation type="submission" date="2024-05" db="EMBL/GenBank/DDBJ databases">
        <authorList>
            <person name="Jiang F."/>
        </authorList>
    </citation>
    <scope>NUCLEOTIDE SEQUENCE [LARGE SCALE GENOMIC DNA]</scope>
    <source>
        <strain evidence="2 3">LZ166</strain>
    </source>
</reference>
<dbReference type="EMBL" id="JBDPGJ010000003">
    <property type="protein sequence ID" value="MEX0406927.1"/>
    <property type="molecule type" value="Genomic_DNA"/>
</dbReference>
<protein>
    <submittedName>
        <fullName evidence="2">Uncharacterized protein</fullName>
    </submittedName>
</protein>
<organism evidence="2 3">
    <name type="scientific">Aquibium pacificus</name>
    <dbReference type="NCBI Taxonomy" id="3153579"/>
    <lineage>
        <taxon>Bacteria</taxon>
        <taxon>Pseudomonadati</taxon>
        <taxon>Pseudomonadota</taxon>
        <taxon>Alphaproteobacteria</taxon>
        <taxon>Hyphomicrobiales</taxon>
        <taxon>Phyllobacteriaceae</taxon>
        <taxon>Aquibium</taxon>
    </lineage>
</organism>
<evidence type="ECO:0000256" key="1">
    <source>
        <dbReference type="SAM" id="MobiDB-lite"/>
    </source>
</evidence>
<feature type="region of interest" description="Disordered" evidence="1">
    <location>
        <begin position="1"/>
        <end position="43"/>
    </location>
</feature>
<name>A0ABV3SJI1_9HYPH</name>
<dbReference type="RefSeq" id="WP_367954807.1">
    <property type="nucleotide sequence ID" value="NZ_JBDPGJ010000003.1"/>
</dbReference>
<evidence type="ECO:0000313" key="3">
    <source>
        <dbReference type="Proteomes" id="UP001556692"/>
    </source>
</evidence>